<name>A0AAE0YFF4_9GAST</name>
<keyword evidence="2" id="KW-1185">Reference proteome</keyword>
<comment type="caution">
    <text evidence="1">The sequence shown here is derived from an EMBL/GenBank/DDBJ whole genome shotgun (WGS) entry which is preliminary data.</text>
</comment>
<protein>
    <submittedName>
        <fullName evidence="1">Uncharacterized protein</fullName>
    </submittedName>
</protein>
<proteinExistence type="predicted"/>
<evidence type="ECO:0000313" key="2">
    <source>
        <dbReference type="Proteomes" id="UP001283361"/>
    </source>
</evidence>
<sequence>MIRPRCCCSRREASFYDVACRPALELNAQNQEKMGVGLKKSRSRLGLALLPSVAVCPCPHTVISCWFLQSAGGSSARFHKHAVTPHMIEFGPQYWPFEQRAHGPVRGYLALPQVCGVGNYWFYQFREEMSAITGYI</sequence>
<dbReference type="Proteomes" id="UP001283361">
    <property type="component" value="Unassembled WGS sequence"/>
</dbReference>
<reference evidence="1" key="1">
    <citation type="journal article" date="2023" name="G3 (Bethesda)">
        <title>A reference genome for the long-term kleptoplast-retaining sea slug Elysia crispata morphotype clarki.</title>
        <authorList>
            <person name="Eastman K.E."/>
            <person name="Pendleton A.L."/>
            <person name="Shaikh M.A."/>
            <person name="Suttiyut T."/>
            <person name="Ogas R."/>
            <person name="Tomko P."/>
            <person name="Gavelis G."/>
            <person name="Widhalm J.R."/>
            <person name="Wisecaver J.H."/>
        </authorList>
    </citation>
    <scope>NUCLEOTIDE SEQUENCE</scope>
    <source>
        <strain evidence="1">ECLA1</strain>
    </source>
</reference>
<gene>
    <name evidence="1" type="ORF">RRG08_061307</name>
</gene>
<accession>A0AAE0YFF4</accession>
<evidence type="ECO:0000313" key="1">
    <source>
        <dbReference type="EMBL" id="KAK3743371.1"/>
    </source>
</evidence>
<dbReference type="AlphaFoldDB" id="A0AAE0YFF4"/>
<dbReference type="EMBL" id="JAWDGP010006314">
    <property type="protein sequence ID" value="KAK3743371.1"/>
    <property type="molecule type" value="Genomic_DNA"/>
</dbReference>
<organism evidence="1 2">
    <name type="scientific">Elysia crispata</name>
    <name type="common">lettuce slug</name>
    <dbReference type="NCBI Taxonomy" id="231223"/>
    <lineage>
        <taxon>Eukaryota</taxon>
        <taxon>Metazoa</taxon>
        <taxon>Spiralia</taxon>
        <taxon>Lophotrochozoa</taxon>
        <taxon>Mollusca</taxon>
        <taxon>Gastropoda</taxon>
        <taxon>Heterobranchia</taxon>
        <taxon>Euthyneura</taxon>
        <taxon>Panpulmonata</taxon>
        <taxon>Sacoglossa</taxon>
        <taxon>Placobranchoidea</taxon>
        <taxon>Plakobranchidae</taxon>
        <taxon>Elysia</taxon>
    </lineage>
</organism>